<dbReference type="GO" id="GO:0006355">
    <property type="term" value="P:regulation of DNA-templated transcription"/>
    <property type="evidence" value="ECO:0007669"/>
    <property type="project" value="InterPro"/>
</dbReference>
<dbReference type="SUPFAM" id="SSF47598">
    <property type="entry name" value="Ribbon-helix-helix"/>
    <property type="match status" value="1"/>
</dbReference>
<dbReference type="Gene3D" id="1.10.1220.10">
    <property type="entry name" value="Met repressor-like"/>
    <property type="match status" value="1"/>
</dbReference>
<reference evidence="1" key="2">
    <citation type="submission" date="2018-07" db="EMBL/GenBank/DDBJ databases">
        <authorList>
            <consortium name="NCBI Pathogen Detection Project"/>
        </authorList>
    </citation>
    <scope>NUCLEOTIDE SEQUENCE</scope>
    <source>
        <strain evidence="1">3749-68</strain>
        <strain evidence="2">5202-64</strain>
    </source>
</reference>
<dbReference type="AlphaFoldDB" id="A0A701V6Z0"/>
<sequence>MSTIKRDKSPKGAGKSPMFNVRLVPEFKEQLEAAAEREGVSLGNWIKELARAELRKQGIEPKG</sequence>
<dbReference type="InterPro" id="IPR010985">
    <property type="entry name" value="Ribbon_hlx_hlx"/>
</dbReference>
<dbReference type="InterPro" id="IPR008651">
    <property type="entry name" value="Uncharacterised_HicB"/>
</dbReference>
<accession>A0A701V6Z0</accession>
<dbReference type="InterPro" id="IPR013321">
    <property type="entry name" value="Arc_rbn_hlx_hlx"/>
</dbReference>
<dbReference type="EMBL" id="DAARNL010000009">
    <property type="protein sequence ID" value="HAE3250352.1"/>
    <property type="molecule type" value="Genomic_DNA"/>
</dbReference>
<gene>
    <name evidence="1" type="ORF">G0B47_10995</name>
    <name evidence="2" type="ORF">GND67_002156</name>
</gene>
<organism evidence="1">
    <name type="scientific">Salmonella enterica subsp. salamae serovar 48:d:z6</name>
    <dbReference type="NCBI Taxonomy" id="1151170"/>
    <lineage>
        <taxon>Bacteria</taxon>
        <taxon>Pseudomonadati</taxon>
        <taxon>Pseudomonadota</taxon>
        <taxon>Gammaproteobacteria</taxon>
        <taxon>Enterobacterales</taxon>
        <taxon>Enterobacteriaceae</taxon>
        <taxon>Salmonella</taxon>
    </lineage>
</organism>
<evidence type="ECO:0000313" key="2">
    <source>
        <dbReference type="EMBL" id="HAE3250352.1"/>
    </source>
</evidence>
<dbReference type="GO" id="GO:0043565">
    <property type="term" value="F:sequence-specific DNA binding"/>
    <property type="evidence" value="ECO:0007669"/>
    <property type="project" value="UniProtKB-ARBA"/>
</dbReference>
<dbReference type="Pfam" id="PF05534">
    <property type="entry name" value="HicB"/>
    <property type="match status" value="1"/>
</dbReference>
<dbReference type="EMBL" id="DAAMGE010000010">
    <property type="protein sequence ID" value="HAC6541791.1"/>
    <property type="molecule type" value="Genomic_DNA"/>
</dbReference>
<evidence type="ECO:0000313" key="1">
    <source>
        <dbReference type="EMBL" id="HAC6541791.1"/>
    </source>
</evidence>
<comment type="caution">
    <text evidence="1">The sequence shown here is derived from an EMBL/GenBank/DDBJ whole genome shotgun (WGS) entry which is preliminary data.</text>
</comment>
<protein>
    <submittedName>
        <fullName evidence="1">Toxin-antitoxin system HicB family antitoxin</fullName>
    </submittedName>
</protein>
<name>A0A701V6Z0_SALER</name>
<proteinExistence type="predicted"/>
<reference evidence="1" key="1">
    <citation type="journal article" date="2018" name="Genome Biol.">
        <title>SKESA: strategic k-mer extension for scrupulous assemblies.</title>
        <authorList>
            <person name="Souvorov A."/>
            <person name="Agarwala R."/>
            <person name="Lipman D.J."/>
        </authorList>
    </citation>
    <scope>NUCLEOTIDE SEQUENCE</scope>
    <source>
        <strain evidence="1">3749-68</strain>
        <strain evidence="2">5202-64</strain>
    </source>
</reference>